<evidence type="ECO:0000256" key="1">
    <source>
        <dbReference type="ARBA" id="ARBA00004141"/>
    </source>
</evidence>
<evidence type="ECO:0000256" key="7">
    <source>
        <dbReference type="ARBA" id="ARBA00022833"/>
    </source>
</evidence>
<dbReference type="PANTHER" id="PTHR46065">
    <property type="entry name" value="E3 UBIQUITIN-PROTEIN LIGASE MARCH 2/3 FAMILY MEMBER"/>
    <property type="match status" value="1"/>
</dbReference>
<keyword evidence="4" id="KW-0479">Metal-binding</keyword>
<evidence type="ECO:0000259" key="12">
    <source>
        <dbReference type="PROSITE" id="PS51292"/>
    </source>
</evidence>
<comment type="caution">
    <text evidence="13">The sequence shown here is derived from an EMBL/GenBank/DDBJ whole genome shotgun (WGS) entry which is preliminary data.</text>
</comment>
<gene>
    <name evidence="13" type="ORF">OTU49_012506</name>
</gene>
<organism evidence="13 14">
    <name type="scientific">Cherax quadricarinatus</name>
    <name type="common">Australian red claw crayfish</name>
    <dbReference type="NCBI Taxonomy" id="27406"/>
    <lineage>
        <taxon>Eukaryota</taxon>
        <taxon>Metazoa</taxon>
        <taxon>Ecdysozoa</taxon>
        <taxon>Arthropoda</taxon>
        <taxon>Crustacea</taxon>
        <taxon>Multicrustacea</taxon>
        <taxon>Malacostraca</taxon>
        <taxon>Eumalacostraca</taxon>
        <taxon>Eucarida</taxon>
        <taxon>Decapoda</taxon>
        <taxon>Pleocyemata</taxon>
        <taxon>Astacidea</taxon>
        <taxon>Parastacoidea</taxon>
        <taxon>Parastacidae</taxon>
        <taxon>Cherax</taxon>
    </lineage>
</organism>
<proteinExistence type="predicted"/>
<evidence type="ECO:0000256" key="8">
    <source>
        <dbReference type="ARBA" id="ARBA00022989"/>
    </source>
</evidence>
<name>A0AAW0VXA4_CHEQU</name>
<dbReference type="Proteomes" id="UP001445076">
    <property type="component" value="Unassembled WGS sequence"/>
</dbReference>
<dbReference type="PROSITE" id="PS51292">
    <property type="entry name" value="ZF_RING_CH"/>
    <property type="match status" value="1"/>
</dbReference>
<dbReference type="InterPro" id="IPR011016">
    <property type="entry name" value="Znf_RING-CH"/>
</dbReference>
<dbReference type="InterPro" id="IPR013083">
    <property type="entry name" value="Znf_RING/FYVE/PHD"/>
</dbReference>
<feature type="region of interest" description="Disordered" evidence="10">
    <location>
        <begin position="113"/>
        <end position="135"/>
    </location>
</feature>
<evidence type="ECO:0000313" key="14">
    <source>
        <dbReference type="Proteomes" id="UP001445076"/>
    </source>
</evidence>
<evidence type="ECO:0000256" key="2">
    <source>
        <dbReference type="ARBA" id="ARBA00022679"/>
    </source>
</evidence>
<evidence type="ECO:0000256" key="10">
    <source>
        <dbReference type="SAM" id="MobiDB-lite"/>
    </source>
</evidence>
<dbReference type="Gene3D" id="3.30.40.10">
    <property type="entry name" value="Zinc/RING finger domain, C3HC4 (zinc finger)"/>
    <property type="match status" value="1"/>
</dbReference>
<dbReference type="GO" id="GO:0004842">
    <property type="term" value="F:ubiquitin-protein transferase activity"/>
    <property type="evidence" value="ECO:0007669"/>
    <property type="project" value="TreeGrafter"/>
</dbReference>
<keyword evidence="14" id="KW-1185">Reference proteome</keyword>
<accession>A0AAW0VXA4</accession>
<protein>
    <recommendedName>
        <fullName evidence="12">RING-CH-type domain-containing protein</fullName>
    </recommendedName>
</protein>
<evidence type="ECO:0000256" key="11">
    <source>
        <dbReference type="SAM" id="Phobius"/>
    </source>
</evidence>
<keyword evidence="7" id="KW-0862">Zinc</keyword>
<evidence type="ECO:0000256" key="3">
    <source>
        <dbReference type="ARBA" id="ARBA00022692"/>
    </source>
</evidence>
<dbReference type="GO" id="GO:0016567">
    <property type="term" value="P:protein ubiquitination"/>
    <property type="evidence" value="ECO:0007669"/>
    <property type="project" value="TreeGrafter"/>
</dbReference>
<feature type="transmembrane region" description="Helical" evidence="11">
    <location>
        <begin position="141"/>
        <end position="165"/>
    </location>
</feature>
<dbReference type="GO" id="GO:0008270">
    <property type="term" value="F:zinc ion binding"/>
    <property type="evidence" value="ECO:0007669"/>
    <property type="project" value="UniProtKB-KW"/>
</dbReference>
<dbReference type="PANTHER" id="PTHR46065:SF3">
    <property type="entry name" value="FI20425P1"/>
    <property type="match status" value="1"/>
</dbReference>
<dbReference type="EMBL" id="JARKIK010000098">
    <property type="protein sequence ID" value="KAK8721683.1"/>
    <property type="molecule type" value="Genomic_DNA"/>
</dbReference>
<keyword evidence="2" id="KW-0808">Transferase</keyword>
<keyword evidence="8 11" id="KW-1133">Transmembrane helix</keyword>
<keyword evidence="9 11" id="KW-0472">Membrane</keyword>
<dbReference type="AlphaFoldDB" id="A0AAW0VXA4"/>
<reference evidence="13 14" key="1">
    <citation type="journal article" date="2024" name="BMC Genomics">
        <title>Genome assembly of redclaw crayfish (Cherax quadricarinatus) provides insights into its immune adaptation and hypoxia tolerance.</title>
        <authorList>
            <person name="Liu Z."/>
            <person name="Zheng J."/>
            <person name="Li H."/>
            <person name="Fang K."/>
            <person name="Wang S."/>
            <person name="He J."/>
            <person name="Zhou D."/>
            <person name="Weng S."/>
            <person name="Chi M."/>
            <person name="Gu Z."/>
            <person name="He J."/>
            <person name="Li F."/>
            <person name="Wang M."/>
        </authorList>
    </citation>
    <scope>NUCLEOTIDE SEQUENCE [LARGE SCALE GENOMIC DNA]</scope>
    <source>
        <strain evidence="13">ZL_2023a</strain>
    </source>
</reference>
<sequence length="227" mass="25728">MGWIHKTCLEHWLTITTCQRCELCGFAYTIRLSPKPFWEFLLSYDSPEIRRAIVVDALCLLVLTPLAVFSIYLCVAGAFQYAQHAPASRDTVFSTRLITLNKHQIISTKNTVDTNYKSEEGGQPARQQKNSKGDSDMPWEAFGLSLLALLILTIYTAWAAVVVSYHTKVWRRWRVVHQDLTLVDNHRRPSNHPGLNIILHNVRTSFSPINIDTFGPFSPLPEGSSLS</sequence>
<feature type="domain" description="RING-CH-type" evidence="12">
    <location>
        <begin position="1"/>
        <end position="31"/>
    </location>
</feature>
<comment type="subcellular location">
    <subcellularLocation>
        <location evidence="1">Membrane</location>
        <topology evidence="1">Multi-pass membrane protein</topology>
    </subcellularLocation>
</comment>
<evidence type="ECO:0000256" key="4">
    <source>
        <dbReference type="ARBA" id="ARBA00022723"/>
    </source>
</evidence>
<evidence type="ECO:0000256" key="6">
    <source>
        <dbReference type="ARBA" id="ARBA00022786"/>
    </source>
</evidence>
<keyword evidence="6" id="KW-0833">Ubl conjugation pathway</keyword>
<keyword evidence="3 11" id="KW-0812">Transmembrane</keyword>
<dbReference type="GO" id="GO:0016020">
    <property type="term" value="C:membrane"/>
    <property type="evidence" value="ECO:0007669"/>
    <property type="project" value="UniProtKB-SubCell"/>
</dbReference>
<evidence type="ECO:0000256" key="9">
    <source>
        <dbReference type="ARBA" id="ARBA00023136"/>
    </source>
</evidence>
<keyword evidence="5" id="KW-0863">Zinc-finger</keyword>
<evidence type="ECO:0000313" key="13">
    <source>
        <dbReference type="EMBL" id="KAK8721683.1"/>
    </source>
</evidence>
<evidence type="ECO:0000256" key="5">
    <source>
        <dbReference type="ARBA" id="ARBA00022771"/>
    </source>
</evidence>
<feature type="transmembrane region" description="Helical" evidence="11">
    <location>
        <begin position="53"/>
        <end position="79"/>
    </location>
</feature>